<dbReference type="Proteomes" id="UP000324222">
    <property type="component" value="Unassembled WGS sequence"/>
</dbReference>
<organism evidence="1 2">
    <name type="scientific">Portunus trituberculatus</name>
    <name type="common">Swimming crab</name>
    <name type="synonym">Neptunus trituberculatus</name>
    <dbReference type="NCBI Taxonomy" id="210409"/>
    <lineage>
        <taxon>Eukaryota</taxon>
        <taxon>Metazoa</taxon>
        <taxon>Ecdysozoa</taxon>
        <taxon>Arthropoda</taxon>
        <taxon>Crustacea</taxon>
        <taxon>Multicrustacea</taxon>
        <taxon>Malacostraca</taxon>
        <taxon>Eumalacostraca</taxon>
        <taxon>Eucarida</taxon>
        <taxon>Decapoda</taxon>
        <taxon>Pleocyemata</taxon>
        <taxon>Brachyura</taxon>
        <taxon>Eubrachyura</taxon>
        <taxon>Portunoidea</taxon>
        <taxon>Portunidae</taxon>
        <taxon>Portuninae</taxon>
        <taxon>Portunus</taxon>
    </lineage>
</organism>
<name>A0A5B7F5N0_PORTR</name>
<accession>A0A5B7F5N0</accession>
<dbReference type="AlphaFoldDB" id="A0A5B7F5N0"/>
<protein>
    <submittedName>
        <fullName evidence="1">Uncharacterized protein</fullName>
    </submittedName>
</protein>
<proteinExistence type="predicted"/>
<reference evidence="1 2" key="1">
    <citation type="submission" date="2019-05" db="EMBL/GenBank/DDBJ databases">
        <title>Another draft genome of Portunus trituberculatus and its Hox gene families provides insights of decapod evolution.</title>
        <authorList>
            <person name="Jeong J.-H."/>
            <person name="Song I."/>
            <person name="Kim S."/>
            <person name="Choi T."/>
            <person name="Kim D."/>
            <person name="Ryu S."/>
            <person name="Kim W."/>
        </authorList>
    </citation>
    <scope>NUCLEOTIDE SEQUENCE [LARGE SCALE GENOMIC DNA]</scope>
    <source>
        <tissue evidence="1">Muscle</tissue>
    </source>
</reference>
<dbReference type="EMBL" id="VSRR010005388">
    <property type="protein sequence ID" value="MPC42311.1"/>
    <property type="molecule type" value="Genomic_DNA"/>
</dbReference>
<evidence type="ECO:0000313" key="1">
    <source>
        <dbReference type="EMBL" id="MPC42311.1"/>
    </source>
</evidence>
<keyword evidence="2" id="KW-1185">Reference proteome</keyword>
<gene>
    <name evidence="1" type="ORF">E2C01_035930</name>
</gene>
<sequence>MHIYKNNEADILEEIYLNNTWTKNNIDSIFKFPNSRTMKITFKETSFAKKSQTEASDFSR</sequence>
<comment type="caution">
    <text evidence="1">The sequence shown here is derived from an EMBL/GenBank/DDBJ whole genome shotgun (WGS) entry which is preliminary data.</text>
</comment>
<evidence type="ECO:0000313" key="2">
    <source>
        <dbReference type="Proteomes" id="UP000324222"/>
    </source>
</evidence>